<evidence type="ECO:0000313" key="2">
    <source>
        <dbReference type="Proteomes" id="UP000670092"/>
    </source>
</evidence>
<reference evidence="1 2" key="1">
    <citation type="submission" date="2021-01" db="EMBL/GenBank/DDBJ databases">
        <title>Chromosome-level genome assembly of a human fungal pathogen reveals clustering of transcriptionally co-regulated genes.</title>
        <authorList>
            <person name="Voorhies M."/>
            <person name="Cohen S."/>
            <person name="Shea T.P."/>
            <person name="Petrus S."/>
            <person name="Munoz J.F."/>
            <person name="Poplawski S."/>
            <person name="Goldman W.E."/>
            <person name="Michael T."/>
            <person name="Cuomo C.A."/>
            <person name="Sil A."/>
            <person name="Beyhan S."/>
        </authorList>
    </citation>
    <scope>NUCLEOTIDE SEQUENCE [LARGE SCALE GENOMIC DNA]</scope>
    <source>
        <strain evidence="1 2">G184AR</strain>
    </source>
</reference>
<organism evidence="1 2">
    <name type="scientific">Ajellomyces capsulatus</name>
    <name type="common">Darling's disease fungus</name>
    <name type="synonym">Histoplasma capsulatum</name>
    <dbReference type="NCBI Taxonomy" id="5037"/>
    <lineage>
        <taxon>Eukaryota</taxon>
        <taxon>Fungi</taxon>
        <taxon>Dikarya</taxon>
        <taxon>Ascomycota</taxon>
        <taxon>Pezizomycotina</taxon>
        <taxon>Eurotiomycetes</taxon>
        <taxon>Eurotiomycetidae</taxon>
        <taxon>Onygenales</taxon>
        <taxon>Ajellomycetaceae</taxon>
        <taxon>Histoplasma</taxon>
    </lineage>
</organism>
<proteinExistence type="predicted"/>
<sequence length="70" mass="8190">MSFMPNQASRSCRLVTTNVLTRRRLSDMAAGETTVIKWICRLVMPLLCVSCDYFPPIYHWLIRVQNLDTR</sequence>
<name>A0A8H7Z8C9_AJECA</name>
<gene>
    <name evidence="1" type="ORF">I7I52_02750</name>
</gene>
<evidence type="ECO:0000313" key="1">
    <source>
        <dbReference type="EMBL" id="KAG5304421.1"/>
    </source>
</evidence>
<comment type="caution">
    <text evidence="1">The sequence shown here is derived from an EMBL/GenBank/DDBJ whole genome shotgun (WGS) entry which is preliminary data.</text>
</comment>
<dbReference type="VEuPathDB" id="FungiDB:I7I52_02750"/>
<dbReference type="Proteomes" id="UP000670092">
    <property type="component" value="Unassembled WGS sequence"/>
</dbReference>
<dbReference type="EMBL" id="JAEVHI010000001">
    <property type="protein sequence ID" value="KAG5304421.1"/>
    <property type="molecule type" value="Genomic_DNA"/>
</dbReference>
<dbReference type="AlphaFoldDB" id="A0A8H7Z8C9"/>
<accession>A0A8H7Z8C9</accession>
<protein>
    <submittedName>
        <fullName evidence="1">Uncharacterized protein</fullName>
    </submittedName>
</protein>